<dbReference type="SMART" id="SM01252">
    <property type="entry name" value="KilA-N"/>
    <property type="match status" value="1"/>
</dbReference>
<dbReference type="Pfam" id="PF04383">
    <property type="entry name" value="KilA-N"/>
    <property type="match status" value="1"/>
</dbReference>
<dbReference type="AlphaFoldDB" id="A0A1I2VE27"/>
<name>A0A1I2VE27_9BACT</name>
<accession>A0A1I2VE27</accession>
<reference evidence="3" key="1">
    <citation type="submission" date="2016-10" db="EMBL/GenBank/DDBJ databases">
        <authorList>
            <person name="Varghese N."/>
            <person name="Submissions S."/>
        </authorList>
    </citation>
    <scope>NUCLEOTIDE SEQUENCE [LARGE SCALE GENOMIC DNA]</scope>
    <source>
        <strain evidence="3">LP51</strain>
    </source>
</reference>
<dbReference type="EMBL" id="FOOT01000004">
    <property type="protein sequence ID" value="SFG87420.1"/>
    <property type="molecule type" value="Genomic_DNA"/>
</dbReference>
<dbReference type="PROSITE" id="PS51301">
    <property type="entry name" value="KILA_N"/>
    <property type="match status" value="1"/>
</dbReference>
<evidence type="ECO:0000313" key="3">
    <source>
        <dbReference type="Proteomes" id="UP000198724"/>
    </source>
</evidence>
<gene>
    <name evidence="2" type="ORF">SAMN05421739_104151</name>
</gene>
<dbReference type="Proteomes" id="UP000198724">
    <property type="component" value="Unassembled WGS sequence"/>
</dbReference>
<organism evidence="2 3">
    <name type="scientific">Pontibacter chinhatensis</name>
    <dbReference type="NCBI Taxonomy" id="1436961"/>
    <lineage>
        <taxon>Bacteria</taxon>
        <taxon>Pseudomonadati</taxon>
        <taxon>Bacteroidota</taxon>
        <taxon>Cytophagia</taxon>
        <taxon>Cytophagales</taxon>
        <taxon>Hymenobacteraceae</taxon>
        <taxon>Pontibacter</taxon>
    </lineage>
</organism>
<sequence length="132" mass="15763">MNELNVRQDAVNDFEISLNNSYGEIPFCLVEEDMVEADFMESRFKHKKIRDFIKKEHVKEFMHELSSEILGPALVKRHWGPDSETWMHKILALKYAAWLNPSFELWVYKQVEKLLSAEHNLKWEDLVLQIEE</sequence>
<keyword evidence="3" id="KW-1185">Reference proteome</keyword>
<dbReference type="InterPro" id="IPR017880">
    <property type="entry name" value="KilA_N"/>
</dbReference>
<dbReference type="InterPro" id="IPR018004">
    <property type="entry name" value="KilA/APSES_HTH"/>
</dbReference>
<feature type="domain" description="KilA-N" evidence="1">
    <location>
        <begin position="5"/>
        <end position="114"/>
    </location>
</feature>
<dbReference type="OrthoDB" id="9810290at2"/>
<evidence type="ECO:0000259" key="1">
    <source>
        <dbReference type="PROSITE" id="PS51301"/>
    </source>
</evidence>
<protein>
    <submittedName>
        <fullName evidence="2">KilA-N domain-containing protein</fullName>
    </submittedName>
</protein>
<evidence type="ECO:0000313" key="2">
    <source>
        <dbReference type="EMBL" id="SFG87420.1"/>
    </source>
</evidence>
<proteinExistence type="predicted"/>
<dbReference type="RefSeq" id="WP_092101939.1">
    <property type="nucleotide sequence ID" value="NZ_FOOT01000004.1"/>
</dbReference>